<keyword evidence="3" id="KW-1185">Reference proteome</keyword>
<dbReference type="Pfam" id="PF10536">
    <property type="entry name" value="PMD"/>
    <property type="match status" value="1"/>
</dbReference>
<dbReference type="EMBL" id="SDMP01000009">
    <property type="protein sequence ID" value="RYR38383.1"/>
    <property type="molecule type" value="Genomic_DNA"/>
</dbReference>
<dbReference type="InterPro" id="IPR019557">
    <property type="entry name" value="AminoTfrase-like_pln_mobile"/>
</dbReference>
<evidence type="ECO:0000259" key="1">
    <source>
        <dbReference type="Pfam" id="PF10536"/>
    </source>
</evidence>
<dbReference type="InterPro" id="IPR044824">
    <property type="entry name" value="MAIN-like"/>
</dbReference>
<gene>
    <name evidence="2" type="ORF">Ahy_A09g043423</name>
</gene>
<dbReference type="AlphaFoldDB" id="A0A445BI75"/>
<proteinExistence type="predicted"/>
<dbReference type="GO" id="GO:0010073">
    <property type="term" value="P:meristem maintenance"/>
    <property type="evidence" value="ECO:0007669"/>
    <property type="project" value="InterPro"/>
</dbReference>
<dbReference type="PANTHER" id="PTHR46033:SF8">
    <property type="entry name" value="PROTEIN MAINTENANCE OF MERISTEMS-LIKE"/>
    <property type="match status" value="1"/>
</dbReference>
<name>A0A445BI75_ARAHY</name>
<dbReference type="Proteomes" id="UP000289738">
    <property type="component" value="Chromosome A09"/>
</dbReference>
<evidence type="ECO:0000313" key="2">
    <source>
        <dbReference type="EMBL" id="RYR38383.1"/>
    </source>
</evidence>
<accession>A0A445BI75</accession>
<protein>
    <recommendedName>
        <fullName evidence="1">Aminotransferase-like plant mobile domain-containing protein</fullName>
    </recommendedName>
</protein>
<reference evidence="2 3" key="1">
    <citation type="submission" date="2019-01" db="EMBL/GenBank/DDBJ databases">
        <title>Sequencing of cultivated peanut Arachis hypogaea provides insights into genome evolution and oil improvement.</title>
        <authorList>
            <person name="Chen X."/>
        </authorList>
    </citation>
    <scope>NUCLEOTIDE SEQUENCE [LARGE SCALE GENOMIC DNA]</scope>
    <source>
        <strain evidence="3">cv. Fuhuasheng</strain>
        <tissue evidence="2">Leaves</tissue>
    </source>
</reference>
<dbReference type="PANTHER" id="PTHR46033">
    <property type="entry name" value="PROTEIN MAIN-LIKE 2"/>
    <property type="match status" value="1"/>
</dbReference>
<evidence type="ECO:0000313" key="3">
    <source>
        <dbReference type="Proteomes" id="UP000289738"/>
    </source>
</evidence>
<comment type="caution">
    <text evidence="2">The sequence shown here is derived from an EMBL/GenBank/DDBJ whole genome shotgun (WGS) entry which is preliminary data.</text>
</comment>
<organism evidence="2 3">
    <name type="scientific">Arachis hypogaea</name>
    <name type="common">Peanut</name>
    <dbReference type="NCBI Taxonomy" id="3818"/>
    <lineage>
        <taxon>Eukaryota</taxon>
        <taxon>Viridiplantae</taxon>
        <taxon>Streptophyta</taxon>
        <taxon>Embryophyta</taxon>
        <taxon>Tracheophyta</taxon>
        <taxon>Spermatophyta</taxon>
        <taxon>Magnoliopsida</taxon>
        <taxon>eudicotyledons</taxon>
        <taxon>Gunneridae</taxon>
        <taxon>Pentapetalae</taxon>
        <taxon>rosids</taxon>
        <taxon>fabids</taxon>
        <taxon>Fabales</taxon>
        <taxon>Fabaceae</taxon>
        <taxon>Papilionoideae</taxon>
        <taxon>50 kb inversion clade</taxon>
        <taxon>dalbergioids sensu lato</taxon>
        <taxon>Dalbergieae</taxon>
        <taxon>Pterocarpus clade</taxon>
        <taxon>Arachis</taxon>
    </lineage>
</organism>
<feature type="domain" description="Aminotransferase-like plant mobile" evidence="1">
    <location>
        <begin position="23"/>
        <end position="148"/>
    </location>
</feature>
<sequence length="235" mass="26882">MEDEVRMYRFNGVAHVAKNIDQEELFGELPPLNKVKQMTVHFTWFHESFRVLSGDASEVTGRIYARAYIMILLSSQFFGDKNVNLVHLCWLLFLASMHDLGKYSWGLAALASLYRCMCRTTNRNIVNLVGPLQLLQSWIFLRFPTLRLSGFNVFGFLLASRFSTLKLSGFNVFGFPLASRVDSVIQVDRVDYTGPSGEYLDWWYRVAHKLLSPDAAFHAPRPMVVSEEALRRGSS</sequence>